<evidence type="ECO:0000313" key="2">
    <source>
        <dbReference type="Proteomes" id="UP000244384"/>
    </source>
</evidence>
<name>A0A2S0WJF9_9ACTN</name>
<dbReference type="EMBL" id="CP026952">
    <property type="protein sequence ID" value="AWB91422.1"/>
    <property type="molecule type" value="Genomic_DNA"/>
</dbReference>
<gene>
    <name evidence="1" type="ORF">C3E78_03855</name>
</gene>
<organism evidence="1 2">
    <name type="scientific">Aeromicrobium chenweiae</name>
    <dbReference type="NCBI Taxonomy" id="2079793"/>
    <lineage>
        <taxon>Bacteria</taxon>
        <taxon>Bacillati</taxon>
        <taxon>Actinomycetota</taxon>
        <taxon>Actinomycetes</taxon>
        <taxon>Propionibacteriales</taxon>
        <taxon>Nocardioidaceae</taxon>
        <taxon>Aeromicrobium</taxon>
    </lineage>
</organism>
<protein>
    <submittedName>
        <fullName evidence="1">Uncharacterized protein</fullName>
    </submittedName>
</protein>
<accession>A0A2S0WJF9</accession>
<dbReference type="Gene3D" id="1.50.10.20">
    <property type="match status" value="1"/>
</dbReference>
<sequence length="402" mass="43108">MVAVDREELRTMAAGLQGDGRDAATGTGRIACAERLGAGPQVRRLLEIGRRGLPLAYDAGTGEFAQTVRRSNEPGVPVRREGTSLRYAAMAALGLSRLDLGEQRAVLGGITAAELARATGVLALEQPDPGAVAIAAWAVAEVAGTVDVALFSRLGAEISSGRPIETVALSWMVTAAVAAGGDLLAMGGAMSARLLAEQGPDGIFPHVVPAGSQNRWRRHVGSFADQVYPVQALARMSRASGDTELLQAAERTADRICALQGPDGQWWWHYDARTGDVVERYPVYSVHQHAMAPMTLFDLAEAGGTDRTAEIVRGLRWLDDHPEVDEPLVADTVGLIWRKAGRREPAKAVRRISAVTTALRPGMHLPGLDRAFPATRVDHECRPYELGWLLYAWLPPRGGNRS</sequence>
<dbReference type="GO" id="GO:0005975">
    <property type="term" value="P:carbohydrate metabolic process"/>
    <property type="evidence" value="ECO:0007669"/>
    <property type="project" value="InterPro"/>
</dbReference>
<keyword evidence="2" id="KW-1185">Reference proteome</keyword>
<proteinExistence type="predicted"/>
<dbReference type="Proteomes" id="UP000244384">
    <property type="component" value="Chromosome"/>
</dbReference>
<dbReference type="InterPro" id="IPR008928">
    <property type="entry name" value="6-hairpin_glycosidase_sf"/>
</dbReference>
<dbReference type="KEGG" id="aez:C3E78_03855"/>
<evidence type="ECO:0000313" key="1">
    <source>
        <dbReference type="EMBL" id="AWB91422.1"/>
    </source>
</evidence>
<dbReference type="SUPFAM" id="SSF48208">
    <property type="entry name" value="Six-hairpin glycosidases"/>
    <property type="match status" value="1"/>
</dbReference>
<dbReference type="AlphaFoldDB" id="A0A2S0WJF9"/>
<reference evidence="2" key="1">
    <citation type="submission" date="2018-01" db="EMBL/GenBank/DDBJ databases">
        <authorList>
            <person name="Li J."/>
        </authorList>
    </citation>
    <scope>NUCLEOTIDE SEQUENCE [LARGE SCALE GENOMIC DNA]</scope>
    <source>
        <strain evidence="2">592</strain>
    </source>
</reference>